<evidence type="ECO:0000259" key="3">
    <source>
        <dbReference type="Pfam" id="PF13649"/>
    </source>
</evidence>
<dbReference type="GO" id="GO:0032259">
    <property type="term" value="P:methylation"/>
    <property type="evidence" value="ECO:0007669"/>
    <property type="project" value="UniProtKB-KW"/>
</dbReference>
<dbReference type="InterPro" id="IPR051052">
    <property type="entry name" value="Diverse_substrate_MTase"/>
</dbReference>
<gene>
    <name evidence="4" type="ORF">CR205_11960</name>
</gene>
<dbReference type="PANTHER" id="PTHR44942">
    <property type="entry name" value="METHYLTRANSF_11 DOMAIN-CONTAINING PROTEIN"/>
    <property type="match status" value="1"/>
</dbReference>
<evidence type="ECO:0000256" key="2">
    <source>
        <dbReference type="ARBA" id="ARBA00022679"/>
    </source>
</evidence>
<dbReference type="InterPro" id="IPR029063">
    <property type="entry name" value="SAM-dependent_MTases_sf"/>
</dbReference>
<protein>
    <submittedName>
        <fullName evidence="4">SAM-dependent methyltransferase</fullName>
    </submittedName>
</protein>
<evidence type="ECO:0000256" key="1">
    <source>
        <dbReference type="ARBA" id="ARBA00022603"/>
    </source>
</evidence>
<evidence type="ECO:0000313" key="4">
    <source>
        <dbReference type="EMBL" id="PYZ96992.1"/>
    </source>
</evidence>
<comment type="caution">
    <text evidence="4">The sequence shown here is derived from an EMBL/GenBank/DDBJ whole genome shotgun (WGS) entry which is preliminary data.</text>
</comment>
<dbReference type="GO" id="GO:0008168">
    <property type="term" value="F:methyltransferase activity"/>
    <property type="evidence" value="ECO:0007669"/>
    <property type="project" value="UniProtKB-KW"/>
</dbReference>
<keyword evidence="1 4" id="KW-0489">Methyltransferase</keyword>
<reference evidence="4 5" key="1">
    <citation type="submission" date="2017-10" db="EMBL/GenBank/DDBJ databases">
        <title>Bacillus sp. nov., a halophilic bacterium isolated from a Yangshapao Lake.</title>
        <authorList>
            <person name="Wang H."/>
        </authorList>
    </citation>
    <scope>NUCLEOTIDE SEQUENCE [LARGE SCALE GENOMIC DNA]</scope>
    <source>
        <strain evidence="4 5">YSP-3</strain>
    </source>
</reference>
<dbReference type="InterPro" id="IPR041698">
    <property type="entry name" value="Methyltransf_25"/>
</dbReference>
<name>A0A2W0HJ22_9BACI</name>
<dbReference type="PANTHER" id="PTHR44942:SF4">
    <property type="entry name" value="METHYLTRANSFERASE TYPE 11 DOMAIN-CONTAINING PROTEIN"/>
    <property type="match status" value="1"/>
</dbReference>
<dbReference type="EMBL" id="PDOF01000002">
    <property type="protein sequence ID" value="PYZ96992.1"/>
    <property type="molecule type" value="Genomic_DNA"/>
</dbReference>
<dbReference type="Pfam" id="PF13649">
    <property type="entry name" value="Methyltransf_25"/>
    <property type="match status" value="1"/>
</dbReference>
<feature type="domain" description="Methyltransferase" evidence="3">
    <location>
        <begin position="44"/>
        <end position="134"/>
    </location>
</feature>
<evidence type="ECO:0000313" key="5">
    <source>
        <dbReference type="Proteomes" id="UP000248066"/>
    </source>
</evidence>
<sequence>MTRYGDNLFKGTAQYYSRYRPVYPASLVRFLVDRFSLDGTGRLLDLGCGTGQFAQRFSDWVEEIVGIDPEPEMINEAARLSREGRISNADWFNGTLENYHDESPFRLVTMAKSFHWMDRKAVLADLYDRVETGGGAAIIDTYAPDQAQPKWKSELDKVVARWYGLERRAGNDVYRHPKISHEEVIRESPFKLETASLPPSEHVWTVESLLGNLYSTSYGSKRFLGSRIADFEKDLRETLLRIEPSGVFWEKTSTSVKLALKN</sequence>
<keyword evidence="2 4" id="KW-0808">Transferase</keyword>
<accession>A0A2W0HJ22</accession>
<dbReference type="Proteomes" id="UP000248066">
    <property type="component" value="Unassembled WGS sequence"/>
</dbReference>
<dbReference type="AlphaFoldDB" id="A0A2W0HJ22"/>
<dbReference type="CDD" id="cd02440">
    <property type="entry name" value="AdoMet_MTases"/>
    <property type="match status" value="1"/>
</dbReference>
<keyword evidence="5" id="KW-1185">Reference proteome</keyword>
<dbReference type="Gene3D" id="3.40.50.150">
    <property type="entry name" value="Vaccinia Virus protein VP39"/>
    <property type="match status" value="1"/>
</dbReference>
<dbReference type="SUPFAM" id="SSF53335">
    <property type="entry name" value="S-adenosyl-L-methionine-dependent methyltransferases"/>
    <property type="match status" value="1"/>
</dbReference>
<dbReference type="OrthoDB" id="9797252at2"/>
<proteinExistence type="predicted"/>
<organism evidence="4 5">
    <name type="scientific">Alteribacter lacisalsi</name>
    <dbReference type="NCBI Taxonomy" id="2045244"/>
    <lineage>
        <taxon>Bacteria</taxon>
        <taxon>Bacillati</taxon>
        <taxon>Bacillota</taxon>
        <taxon>Bacilli</taxon>
        <taxon>Bacillales</taxon>
        <taxon>Bacillaceae</taxon>
        <taxon>Alteribacter</taxon>
    </lineage>
</organism>